<accession>A0AA38M738</accession>
<name>A0AA38M738_9CUCU</name>
<comment type="caution">
    <text evidence="1">The sequence shown here is derived from an EMBL/GenBank/DDBJ whole genome shotgun (WGS) entry which is preliminary data.</text>
</comment>
<dbReference type="Proteomes" id="UP001168821">
    <property type="component" value="Unassembled WGS sequence"/>
</dbReference>
<protein>
    <submittedName>
        <fullName evidence="1">Uncharacterized protein</fullName>
    </submittedName>
</protein>
<keyword evidence="2" id="KW-1185">Reference proteome</keyword>
<dbReference type="AlphaFoldDB" id="A0AA38M738"/>
<proteinExistence type="predicted"/>
<evidence type="ECO:0000313" key="2">
    <source>
        <dbReference type="Proteomes" id="UP001168821"/>
    </source>
</evidence>
<sequence>MDQRTVRVVGPRGRDELFRTAPRYIVRTCPITCLIRNQFVMRDQSFLSPRLEDNVRDNIGKTTPNSTLISCETRPDVLLSFREIPID</sequence>
<evidence type="ECO:0000313" key="1">
    <source>
        <dbReference type="EMBL" id="KAJ3645771.1"/>
    </source>
</evidence>
<organism evidence="1 2">
    <name type="scientific">Zophobas morio</name>
    <dbReference type="NCBI Taxonomy" id="2755281"/>
    <lineage>
        <taxon>Eukaryota</taxon>
        <taxon>Metazoa</taxon>
        <taxon>Ecdysozoa</taxon>
        <taxon>Arthropoda</taxon>
        <taxon>Hexapoda</taxon>
        <taxon>Insecta</taxon>
        <taxon>Pterygota</taxon>
        <taxon>Neoptera</taxon>
        <taxon>Endopterygota</taxon>
        <taxon>Coleoptera</taxon>
        <taxon>Polyphaga</taxon>
        <taxon>Cucujiformia</taxon>
        <taxon>Tenebrionidae</taxon>
        <taxon>Zophobas</taxon>
    </lineage>
</organism>
<gene>
    <name evidence="1" type="ORF">Zmor_023404</name>
</gene>
<reference evidence="1" key="1">
    <citation type="journal article" date="2023" name="G3 (Bethesda)">
        <title>Whole genome assemblies of Zophobas morio and Tenebrio molitor.</title>
        <authorList>
            <person name="Kaur S."/>
            <person name="Stinson S.A."/>
            <person name="diCenzo G.C."/>
        </authorList>
    </citation>
    <scope>NUCLEOTIDE SEQUENCE</scope>
    <source>
        <strain evidence="1">QUZm001</strain>
    </source>
</reference>
<dbReference type="EMBL" id="JALNTZ010000007">
    <property type="protein sequence ID" value="KAJ3645771.1"/>
    <property type="molecule type" value="Genomic_DNA"/>
</dbReference>